<keyword evidence="3" id="KW-1185">Reference proteome</keyword>
<gene>
    <name evidence="2" type="ORF">KI688_012313</name>
</gene>
<proteinExistence type="predicted"/>
<reference evidence="2" key="1">
    <citation type="submission" date="2021-06" db="EMBL/GenBank/DDBJ databases">
        <title>Genome Sequence of Mortierella hyaline Strain SCG-10, a Cold-Adapted, Nitrate-Reducing Fungus Isolated from Soil in Minnesota, USA.</title>
        <authorList>
            <person name="Aldossari N."/>
        </authorList>
    </citation>
    <scope>NUCLEOTIDE SEQUENCE</scope>
    <source>
        <strain evidence="2">SCG-10</strain>
    </source>
</reference>
<dbReference type="AlphaFoldDB" id="A0A9P7XUD8"/>
<accession>A0A9P7XUD8</accession>
<dbReference type="EMBL" id="JAHRHY010000008">
    <property type="protein sequence ID" value="KAG9067530.1"/>
    <property type="molecule type" value="Genomic_DNA"/>
</dbReference>
<evidence type="ECO:0000256" key="1">
    <source>
        <dbReference type="SAM" id="MobiDB-lite"/>
    </source>
</evidence>
<evidence type="ECO:0000313" key="2">
    <source>
        <dbReference type="EMBL" id="KAG9067530.1"/>
    </source>
</evidence>
<comment type="caution">
    <text evidence="2">The sequence shown here is derived from an EMBL/GenBank/DDBJ whole genome shotgun (WGS) entry which is preliminary data.</text>
</comment>
<feature type="region of interest" description="Disordered" evidence="1">
    <location>
        <begin position="29"/>
        <end position="52"/>
    </location>
</feature>
<name>A0A9P7XUD8_9FUNG</name>
<dbReference type="Proteomes" id="UP000707451">
    <property type="component" value="Unassembled WGS sequence"/>
</dbReference>
<feature type="compositionally biased region" description="Polar residues" evidence="1">
    <location>
        <begin position="29"/>
        <end position="46"/>
    </location>
</feature>
<evidence type="ECO:0000313" key="3">
    <source>
        <dbReference type="Proteomes" id="UP000707451"/>
    </source>
</evidence>
<organism evidence="2 3">
    <name type="scientific">Linnemannia hyalina</name>
    <dbReference type="NCBI Taxonomy" id="64524"/>
    <lineage>
        <taxon>Eukaryota</taxon>
        <taxon>Fungi</taxon>
        <taxon>Fungi incertae sedis</taxon>
        <taxon>Mucoromycota</taxon>
        <taxon>Mortierellomycotina</taxon>
        <taxon>Mortierellomycetes</taxon>
        <taxon>Mortierellales</taxon>
        <taxon>Mortierellaceae</taxon>
        <taxon>Linnemannia</taxon>
    </lineage>
</organism>
<sequence>MSDQQQQWFHSFIFKPCILKDEKPLNDITNTVLSSSPPRGSASPTVAGSPRLPAPLATPMIKKVSFVSEDSPHASAPAEPYHIDTYRFDMWQQWRRAVKVLNDLEPQLSNQYLVPEVHSQYYHHYERVCERERVFFAELSRLTVPSPGPPLHACPNLLAIQADRRDTQAAIDAAWNAFNTTQLAAWRSFQESQRASSDAYSKATEMWERQLKK</sequence>
<protein>
    <submittedName>
        <fullName evidence="2">Uncharacterized protein</fullName>
    </submittedName>
</protein>
<dbReference type="OrthoDB" id="2431443at2759"/>